<evidence type="ECO:0000313" key="2">
    <source>
        <dbReference type="EMBL" id="AKT38336.1"/>
    </source>
</evidence>
<name>A0A0K1EBS2_CHOCO</name>
<evidence type="ECO:0000313" key="3">
    <source>
        <dbReference type="Proteomes" id="UP000067626"/>
    </source>
</evidence>
<dbReference type="Proteomes" id="UP000067626">
    <property type="component" value="Chromosome"/>
</dbReference>
<feature type="region of interest" description="Disordered" evidence="1">
    <location>
        <begin position="1"/>
        <end position="47"/>
    </location>
</feature>
<reference evidence="2 3" key="1">
    <citation type="submission" date="2015-07" db="EMBL/GenBank/DDBJ databases">
        <title>Genome analysis of myxobacterium Chondromyces crocatus Cm c5 reveals a high potential for natural compound synthesis and the genetic basis for the loss of fruiting body formation.</title>
        <authorList>
            <person name="Zaburannyi N."/>
            <person name="Bunk B."/>
            <person name="Maier J."/>
            <person name="Overmann J."/>
            <person name="Mueller R."/>
        </authorList>
    </citation>
    <scope>NUCLEOTIDE SEQUENCE [LARGE SCALE GENOMIC DNA]</scope>
    <source>
        <strain evidence="2 3">Cm c5</strain>
    </source>
</reference>
<dbReference type="EMBL" id="CP012159">
    <property type="protein sequence ID" value="AKT38336.1"/>
    <property type="molecule type" value="Genomic_DNA"/>
</dbReference>
<sequence length="122" mass="12817">MTMGHERDAAAGGADGAATNDPGTGTQKRTRSERRQLSRPGPRPLSVAEATQGMLVQAVQVRPSDVVFLKGIIEASDGLANVFAERGGDLVLTAPPGRDAEFSELLQDLERDIGAQLVPPGR</sequence>
<evidence type="ECO:0000256" key="1">
    <source>
        <dbReference type="SAM" id="MobiDB-lite"/>
    </source>
</evidence>
<proteinExistence type="predicted"/>
<dbReference type="AlphaFoldDB" id="A0A0K1EBS2"/>
<dbReference type="KEGG" id="ccro:CMC5_024810"/>
<dbReference type="Pfam" id="PF16256">
    <property type="entry name" value="DUF4911"/>
    <property type="match status" value="1"/>
</dbReference>
<evidence type="ECO:0008006" key="4">
    <source>
        <dbReference type="Google" id="ProtNLM"/>
    </source>
</evidence>
<protein>
    <recommendedName>
        <fullName evidence="4">DUF4911 domain-containing protein</fullName>
    </recommendedName>
</protein>
<dbReference type="STRING" id="52.CMC5_024810"/>
<gene>
    <name evidence="2" type="ORF">CMC5_024810</name>
</gene>
<keyword evidence="3" id="KW-1185">Reference proteome</keyword>
<accession>A0A0K1EBS2</accession>
<feature type="compositionally biased region" description="Low complexity" evidence="1">
    <location>
        <begin position="10"/>
        <end position="26"/>
    </location>
</feature>
<dbReference type="InterPro" id="IPR032587">
    <property type="entry name" value="DUF4911"/>
</dbReference>
<dbReference type="RefSeq" id="WP_245678412.1">
    <property type="nucleotide sequence ID" value="NZ_CP012159.1"/>
</dbReference>
<organism evidence="2 3">
    <name type="scientific">Chondromyces crocatus</name>
    <dbReference type="NCBI Taxonomy" id="52"/>
    <lineage>
        <taxon>Bacteria</taxon>
        <taxon>Pseudomonadati</taxon>
        <taxon>Myxococcota</taxon>
        <taxon>Polyangia</taxon>
        <taxon>Polyangiales</taxon>
        <taxon>Polyangiaceae</taxon>
        <taxon>Chondromyces</taxon>
    </lineage>
</organism>